<keyword evidence="1" id="KW-1133">Transmembrane helix</keyword>
<evidence type="ECO:0000256" key="1">
    <source>
        <dbReference type="SAM" id="Phobius"/>
    </source>
</evidence>
<gene>
    <name evidence="3" type="ORF">JIN83_10845</name>
</gene>
<proteinExistence type="predicted"/>
<dbReference type="InterPro" id="IPR005532">
    <property type="entry name" value="SUMF_dom"/>
</dbReference>
<name>A0AAE2SEI6_9BACT</name>
<keyword evidence="1" id="KW-0472">Membrane</keyword>
<dbReference type="SUPFAM" id="SSF56112">
    <property type="entry name" value="Protein kinase-like (PK-like)"/>
    <property type="match status" value="1"/>
</dbReference>
<dbReference type="RefSeq" id="WP_309490071.1">
    <property type="nucleotide sequence ID" value="NZ_JAENIG010000006.1"/>
</dbReference>
<comment type="caution">
    <text evidence="3">The sequence shown here is derived from an EMBL/GenBank/DDBJ whole genome shotgun (WGS) entry which is preliminary data.</text>
</comment>
<dbReference type="GO" id="GO:0120147">
    <property type="term" value="F:formylglycine-generating oxidase activity"/>
    <property type="evidence" value="ECO:0007669"/>
    <property type="project" value="TreeGrafter"/>
</dbReference>
<dbReference type="PANTHER" id="PTHR23150:SF19">
    <property type="entry name" value="FORMYLGLYCINE-GENERATING ENZYME"/>
    <property type="match status" value="1"/>
</dbReference>
<keyword evidence="4" id="KW-1185">Reference proteome</keyword>
<accession>A0AAE2SEI6</accession>
<dbReference type="InterPro" id="IPR016187">
    <property type="entry name" value="CTDL_fold"/>
</dbReference>
<sequence>MSTDTQNALTPEDLTEGREMGDYKIGKLIYQGKATATWHATQVSVQREVIICNLYGEQRNDPTLTEPFLEDVRAKATVDHPLISSVLEAIHSEGQCFFAREKLPGQPLSEHYEQGLSIPPLQMARIIRSLADTSKSLESQGIATLPLTAHDVIIDEKFHARLVNMAISGEPDPSVATQDKQLLGQLLRDLLTPNQPGSTRTDSLLGFMADGHRDQPLSWDQIYELADGIERQLAEPRNKAKIASSTMPMRPLISSATIAKIAIAVATLAIVIGLVYYLSNRKVAPPERQLEDLVRIPAGQYPGPLGTTVTMNEFWIGAHEVTIGEYAKFLNALSVISPEQRAVYQHDDQPEEKTDHLPDDWDSLYAEASAGGQWNGLPVDLNYPVVGIDWWDAYAYAEWKGHRLPTRDEWYGSCSAGADPAKLGGTGWKAVDQTEKTSLGVHGMAGNVSEWTRKAVFDPADPSKPARFILCGASYLKPKYGARAHEWVDDRSLRRPDLGFRTCGVSPERSSEGD</sequence>
<organism evidence="3 4">
    <name type="scientific">Oceaniferula flava</name>
    <dbReference type="NCBI Taxonomy" id="2800421"/>
    <lineage>
        <taxon>Bacteria</taxon>
        <taxon>Pseudomonadati</taxon>
        <taxon>Verrucomicrobiota</taxon>
        <taxon>Verrucomicrobiia</taxon>
        <taxon>Verrucomicrobiales</taxon>
        <taxon>Verrucomicrobiaceae</taxon>
        <taxon>Oceaniferula</taxon>
    </lineage>
</organism>
<dbReference type="PANTHER" id="PTHR23150">
    <property type="entry name" value="SULFATASE MODIFYING FACTOR 1, 2"/>
    <property type="match status" value="1"/>
</dbReference>
<feature type="domain" description="Sulfatase-modifying factor enzyme-like" evidence="2">
    <location>
        <begin position="307"/>
        <end position="421"/>
    </location>
</feature>
<dbReference type="Pfam" id="PF03781">
    <property type="entry name" value="FGE-sulfatase"/>
    <property type="match status" value="1"/>
</dbReference>
<dbReference type="InterPro" id="IPR011009">
    <property type="entry name" value="Kinase-like_dom_sf"/>
</dbReference>
<dbReference type="AlphaFoldDB" id="A0AAE2SEI6"/>
<evidence type="ECO:0000259" key="2">
    <source>
        <dbReference type="Pfam" id="PF03781"/>
    </source>
</evidence>
<dbReference type="InterPro" id="IPR051043">
    <property type="entry name" value="Sulfatase_Mod_Factor_Kinase"/>
</dbReference>
<evidence type="ECO:0000313" key="3">
    <source>
        <dbReference type="EMBL" id="MBK1855459.1"/>
    </source>
</evidence>
<dbReference type="Gene3D" id="3.30.200.20">
    <property type="entry name" value="Phosphorylase Kinase, domain 1"/>
    <property type="match status" value="1"/>
</dbReference>
<reference evidence="3" key="1">
    <citation type="submission" date="2021-01" db="EMBL/GenBank/DDBJ databases">
        <title>Modified the classification status of verrucomicrobia.</title>
        <authorList>
            <person name="Feng X."/>
        </authorList>
    </citation>
    <scope>NUCLEOTIDE SEQUENCE</scope>
    <source>
        <strain evidence="3">5K15</strain>
    </source>
</reference>
<dbReference type="Proteomes" id="UP000634206">
    <property type="component" value="Unassembled WGS sequence"/>
</dbReference>
<dbReference type="SUPFAM" id="SSF56436">
    <property type="entry name" value="C-type lectin-like"/>
    <property type="match status" value="1"/>
</dbReference>
<evidence type="ECO:0000313" key="4">
    <source>
        <dbReference type="Proteomes" id="UP000634206"/>
    </source>
</evidence>
<dbReference type="EMBL" id="JAENIG010000006">
    <property type="protein sequence ID" value="MBK1855459.1"/>
    <property type="molecule type" value="Genomic_DNA"/>
</dbReference>
<feature type="transmembrane region" description="Helical" evidence="1">
    <location>
        <begin position="258"/>
        <end position="278"/>
    </location>
</feature>
<keyword evidence="1" id="KW-0812">Transmembrane</keyword>
<dbReference type="Gene3D" id="1.10.510.10">
    <property type="entry name" value="Transferase(Phosphotransferase) domain 1"/>
    <property type="match status" value="1"/>
</dbReference>
<protein>
    <submittedName>
        <fullName evidence="3">SUMF1/EgtB/PvdO family nonheme iron enzyme</fullName>
    </submittedName>
</protein>
<dbReference type="InterPro" id="IPR042095">
    <property type="entry name" value="SUMF_sf"/>
</dbReference>
<dbReference type="Gene3D" id="3.90.1580.10">
    <property type="entry name" value="paralog of FGE (formylglycine-generating enzyme)"/>
    <property type="match status" value="1"/>
</dbReference>